<feature type="chain" id="PRO_5042894059" evidence="1">
    <location>
        <begin position="20"/>
        <end position="150"/>
    </location>
</feature>
<dbReference type="RefSeq" id="XP_019857197.1">
    <property type="nucleotide sequence ID" value="XM_020001638.1"/>
</dbReference>
<reference evidence="2" key="2">
    <citation type="submission" date="2024-06" db="UniProtKB">
        <authorList>
            <consortium name="EnsemblMetazoa"/>
        </authorList>
    </citation>
    <scope>IDENTIFICATION</scope>
</reference>
<proteinExistence type="predicted"/>
<protein>
    <submittedName>
        <fullName evidence="2">Uncharacterized protein</fullName>
    </submittedName>
</protein>
<keyword evidence="3" id="KW-1185">Reference proteome</keyword>
<dbReference type="Proteomes" id="UP000007879">
    <property type="component" value="Unassembled WGS sequence"/>
</dbReference>
<dbReference type="GeneID" id="109585513"/>
<evidence type="ECO:0000313" key="2">
    <source>
        <dbReference type="EnsemblMetazoa" id="XP_019857197.1"/>
    </source>
</evidence>
<dbReference type="AlphaFoldDB" id="A0AAN0JKA2"/>
<name>A0AAN0JKA2_AMPQE</name>
<feature type="signal peptide" evidence="1">
    <location>
        <begin position="1"/>
        <end position="19"/>
    </location>
</feature>
<keyword evidence="1" id="KW-0732">Signal</keyword>
<evidence type="ECO:0000313" key="3">
    <source>
        <dbReference type="Proteomes" id="UP000007879"/>
    </source>
</evidence>
<sequence>MIMKFYILIVLLCSALTQSKPLAKRSSCSSDVDRLYNALHATMCITHSRDFQENVNDSIQAALKLINNEKELKSIKRILEGALDQDQVTDGIARAEHKVFASAVKARMSLDDYEKPGSCFTPWIKSLISNNRDKIPKNVKTKCHSFNIRV</sequence>
<organism evidence="2 3">
    <name type="scientific">Amphimedon queenslandica</name>
    <name type="common">Sponge</name>
    <dbReference type="NCBI Taxonomy" id="400682"/>
    <lineage>
        <taxon>Eukaryota</taxon>
        <taxon>Metazoa</taxon>
        <taxon>Porifera</taxon>
        <taxon>Demospongiae</taxon>
        <taxon>Heteroscleromorpha</taxon>
        <taxon>Haplosclerida</taxon>
        <taxon>Niphatidae</taxon>
        <taxon>Amphimedon</taxon>
    </lineage>
</organism>
<dbReference type="EnsemblMetazoa" id="XM_020001638.1">
    <property type="protein sequence ID" value="XP_019857197.1"/>
    <property type="gene ID" value="LOC109585513"/>
</dbReference>
<reference evidence="3" key="1">
    <citation type="journal article" date="2010" name="Nature">
        <title>The Amphimedon queenslandica genome and the evolution of animal complexity.</title>
        <authorList>
            <person name="Srivastava M."/>
            <person name="Simakov O."/>
            <person name="Chapman J."/>
            <person name="Fahey B."/>
            <person name="Gauthier M.E."/>
            <person name="Mitros T."/>
            <person name="Richards G.S."/>
            <person name="Conaco C."/>
            <person name="Dacre M."/>
            <person name="Hellsten U."/>
            <person name="Larroux C."/>
            <person name="Putnam N.H."/>
            <person name="Stanke M."/>
            <person name="Adamska M."/>
            <person name="Darling A."/>
            <person name="Degnan S.M."/>
            <person name="Oakley T.H."/>
            <person name="Plachetzki D.C."/>
            <person name="Zhai Y."/>
            <person name="Adamski M."/>
            <person name="Calcino A."/>
            <person name="Cummins S.F."/>
            <person name="Goodstein D.M."/>
            <person name="Harris C."/>
            <person name="Jackson D.J."/>
            <person name="Leys S.P."/>
            <person name="Shu S."/>
            <person name="Woodcroft B.J."/>
            <person name="Vervoort M."/>
            <person name="Kosik K.S."/>
            <person name="Manning G."/>
            <person name="Degnan B.M."/>
            <person name="Rokhsar D.S."/>
        </authorList>
    </citation>
    <scope>NUCLEOTIDE SEQUENCE [LARGE SCALE GENOMIC DNA]</scope>
</reference>
<dbReference type="KEGG" id="aqu:109585513"/>
<evidence type="ECO:0000256" key="1">
    <source>
        <dbReference type="SAM" id="SignalP"/>
    </source>
</evidence>
<accession>A0AAN0JKA2</accession>